<protein>
    <submittedName>
        <fullName evidence="7">Proteasome 20S subunit beta 12</fullName>
    </submittedName>
</protein>
<keyword evidence="8" id="KW-1185">Reference proteome</keyword>
<dbReference type="SUPFAM" id="SSF56235">
    <property type="entry name" value="N-terminal nucleophile aminohydrolases (Ntn hydrolases)"/>
    <property type="match status" value="1"/>
</dbReference>
<keyword evidence="1" id="KW-0963">Cytoplasm</keyword>
<evidence type="ECO:0000256" key="1">
    <source>
        <dbReference type="ARBA" id="ARBA00022490"/>
    </source>
</evidence>
<feature type="transmembrane region" description="Helical" evidence="6">
    <location>
        <begin position="6"/>
        <end position="25"/>
    </location>
</feature>
<dbReference type="Ensembl" id="ENSSRHT00000048166.1">
    <property type="protein sequence ID" value="ENSSRHP00000046852.1"/>
    <property type="gene ID" value="ENSSRHG00000023635.1"/>
</dbReference>
<reference evidence="7" key="1">
    <citation type="submission" date="2025-08" db="UniProtKB">
        <authorList>
            <consortium name="Ensembl"/>
        </authorList>
    </citation>
    <scope>IDENTIFICATION</scope>
</reference>
<evidence type="ECO:0000256" key="3">
    <source>
        <dbReference type="ARBA" id="ARBA00022698"/>
    </source>
</evidence>
<keyword evidence="4" id="KW-0378">Hydrolase</keyword>
<evidence type="ECO:0000313" key="7">
    <source>
        <dbReference type="Ensembl" id="ENSSRHP00000046852.1"/>
    </source>
</evidence>
<dbReference type="GO" id="GO:0004298">
    <property type="term" value="F:threonine-type endopeptidase activity"/>
    <property type="evidence" value="ECO:0007669"/>
    <property type="project" value="UniProtKB-KW"/>
</dbReference>
<accession>A0A673JA38</accession>
<reference evidence="7" key="2">
    <citation type="submission" date="2025-09" db="UniProtKB">
        <authorList>
            <consortium name="Ensembl"/>
        </authorList>
    </citation>
    <scope>IDENTIFICATION</scope>
</reference>
<dbReference type="GO" id="GO:0005839">
    <property type="term" value="C:proteasome core complex"/>
    <property type="evidence" value="ECO:0007669"/>
    <property type="project" value="InterPro"/>
</dbReference>
<dbReference type="Pfam" id="PF00227">
    <property type="entry name" value="Proteasome"/>
    <property type="match status" value="1"/>
</dbReference>
<evidence type="ECO:0000256" key="5">
    <source>
        <dbReference type="ARBA" id="ARBA00025456"/>
    </source>
</evidence>
<keyword evidence="6" id="KW-0812">Transmembrane</keyword>
<dbReference type="PRINTS" id="PR00141">
    <property type="entry name" value="PROTEASOME"/>
</dbReference>
<dbReference type="InterPro" id="IPR001353">
    <property type="entry name" value="Proteasome_sua/b"/>
</dbReference>
<dbReference type="InterPro" id="IPR029055">
    <property type="entry name" value="Ntn_hydrolases_N"/>
</dbReference>
<keyword evidence="3" id="KW-0888">Threonine protease</keyword>
<evidence type="ECO:0000256" key="2">
    <source>
        <dbReference type="ARBA" id="ARBA00022670"/>
    </source>
</evidence>
<sequence>MFCLCTDILYVVSLGGMLMYIYGYVDAKFKPDMSLEEATQFSTNALALAMGRDSVSGGVVHLVVITEAEVKHIVVPGDKLPKFHDD</sequence>
<keyword evidence="2" id="KW-0645">Protease</keyword>
<dbReference type="Gene3D" id="3.60.20.10">
    <property type="entry name" value="Glutamine Phosphoribosylpyrophosphate, subunit 1, domain 1"/>
    <property type="match status" value="1"/>
</dbReference>
<dbReference type="GO" id="GO:0051603">
    <property type="term" value="P:proteolysis involved in protein catabolic process"/>
    <property type="evidence" value="ECO:0007669"/>
    <property type="project" value="InterPro"/>
</dbReference>
<keyword evidence="6" id="KW-0472">Membrane</keyword>
<keyword evidence="6" id="KW-1133">Transmembrane helix</keyword>
<evidence type="ECO:0000256" key="4">
    <source>
        <dbReference type="ARBA" id="ARBA00022801"/>
    </source>
</evidence>
<organism evidence="7 8">
    <name type="scientific">Sinocyclocheilus rhinocerous</name>
    <dbReference type="NCBI Taxonomy" id="307959"/>
    <lineage>
        <taxon>Eukaryota</taxon>
        <taxon>Metazoa</taxon>
        <taxon>Chordata</taxon>
        <taxon>Craniata</taxon>
        <taxon>Vertebrata</taxon>
        <taxon>Euteleostomi</taxon>
        <taxon>Actinopterygii</taxon>
        <taxon>Neopterygii</taxon>
        <taxon>Teleostei</taxon>
        <taxon>Ostariophysi</taxon>
        <taxon>Cypriniformes</taxon>
        <taxon>Cyprinidae</taxon>
        <taxon>Cyprininae</taxon>
        <taxon>Sinocyclocheilus</taxon>
    </lineage>
</organism>
<comment type="function">
    <text evidence="5">The proteasome is a multicatalytic proteinase complex which is characterized by its ability to cleave peptides with Arg, Phe, Tyr, Leu, and Glu adjacent to the leaving group at neutral or slightly basic pH. The proteasome has an ATP-dependent proteolytic activity. This subunit is involved in antigen processing to generate class I binding peptides.</text>
</comment>
<name>A0A673JA38_9TELE</name>
<dbReference type="AlphaFoldDB" id="A0A673JA38"/>
<evidence type="ECO:0000313" key="8">
    <source>
        <dbReference type="Proteomes" id="UP000472270"/>
    </source>
</evidence>
<dbReference type="Proteomes" id="UP000472270">
    <property type="component" value="Unassembled WGS sequence"/>
</dbReference>
<dbReference type="InterPro" id="IPR000243">
    <property type="entry name" value="Pept_T1A_subB"/>
</dbReference>
<proteinExistence type="predicted"/>
<evidence type="ECO:0000256" key="6">
    <source>
        <dbReference type="SAM" id="Phobius"/>
    </source>
</evidence>